<gene>
    <name evidence="1" type="ORF">SIAM614_26411</name>
</gene>
<evidence type="ECO:0000313" key="1">
    <source>
        <dbReference type="EMBL" id="EAV41735.1"/>
    </source>
</evidence>
<comment type="caution">
    <text evidence="1">The sequence shown here is derived from an EMBL/GenBank/DDBJ whole genome shotgun (WGS) entry which is preliminary data.</text>
</comment>
<dbReference type="AlphaFoldDB" id="A0P018"/>
<organism evidence="1 2">
    <name type="scientific">Roseibium aggregatum (strain ATCC 25650 / DSM 13394 / JCM 20685 / NBRC 16684 / NCIMB 2208 / IAM 12614 / B1)</name>
    <name type="common">Stappia aggregata</name>
    <dbReference type="NCBI Taxonomy" id="384765"/>
    <lineage>
        <taxon>Bacteria</taxon>
        <taxon>Pseudomonadati</taxon>
        <taxon>Pseudomonadota</taxon>
        <taxon>Alphaproteobacteria</taxon>
        <taxon>Hyphomicrobiales</taxon>
        <taxon>Stappiaceae</taxon>
        <taxon>Roseibium</taxon>
    </lineage>
</organism>
<evidence type="ECO:0000313" key="2">
    <source>
        <dbReference type="Proteomes" id="UP000004848"/>
    </source>
</evidence>
<protein>
    <submittedName>
        <fullName evidence="1">Uncharacterized protein</fullName>
    </submittedName>
</protein>
<sequence length="51" mass="5606">MSQELPEALIESGEIRVEGDAAEVARLLSFFDRYVPEKAVVVPPAAFSSQR</sequence>
<reference evidence="1 2" key="1">
    <citation type="submission" date="2006-05" db="EMBL/GenBank/DDBJ databases">
        <authorList>
            <person name="King G."/>
            <person name="Ferriera S."/>
            <person name="Johnson J."/>
            <person name="Kravitz S."/>
            <person name="Beeson K."/>
            <person name="Sutton G."/>
            <person name="Rogers Y.-H."/>
            <person name="Friedman R."/>
            <person name="Frazier M."/>
            <person name="Venter J.C."/>
        </authorList>
    </citation>
    <scope>NUCLEOTIDE SEQUENCE [LARGE SCALE GENOMIC DNA]</scope>
    <source>
        <strain evidence="2">ATCC 25650 / DSM 13394 / JCM 20685 / NBRC 16684 / NCIMB 2208 / IAM 12614 / B1</strain>
    </source>
</reference>
<dbReference type="InterPro" id="IPR036527">
    <property type="entry name" value="SCP2_sterol-bd_dom_sf"/>
</dbReference>
<dbReference type="Proteomes" id="UP000004848">
    <property type="component" value="Unassembled WGS sequence"/>
</dbReference>
<name>A0P018_ROSAI</name>
<proteinExistence type="predicted"/>
<accession>A0P018</accession>
<dbReference type="Gene3D" id="3.30.1050.10">
    <property type="entry name" value="SCP2 sterol-binding domain"/>
    <property type="match status" value="1"/>
</dbReference>
<dbReference type="EMBL" id="AAUW01000019">
    <property type="protein sequence ID" value="EAV41735.1"/>
    <property type="molecule type" value="Genomic_DNA"/>
</dbReference>